<protein>
    <recommendedName>
        <fullName evidence="12">alpha-1,2-Mannosidase</fullName>
        <ecNumber evidence="12">3.2.1.-</ecNumber>
    </recommendedName>
</protein>
<dbReference type="Pfam" id="PF01532">
    <property type="entry name" value="Glyco_hydro_47"/>
    <property type="match status" value="1"/>
</dbReference>
<comment type="similarity">
    <text evidence="3 12">Belongs to the glycosyl hydrolase 47 family.</text>
</comment>
<dbReference type="GO" id="GO:0005783">
    <property type="term" value="C:endoplasmic reticulum"/>
    <property type="evidence" value="ECO:0007669"/>
    <property type="project" value="TreeGrafter"/>
</dbReference>
<evidence type="ECO:0000313" key="14">
    <source>
        <dbReference type="EMBL" id="EKX40999.1"/>
    </source>
</evidence>
<evidence type="ECO:0000313" key="15">
    <source>
        <dbReference type="EnsemblProtists" id="EKX40999"/>
    </source>
</evidence>
<evidence type="ECO:0000256" key="12">
    <source>
        <dbReference type="RuleBase" id="RU361193"/>
    </source>
</evidence>
<dbReference type="OrthoDB" id="8118055at2759"/>
<dbReference type="EC" id="3.2.1.-" evidence="12"/>
<dbReference type="SUPFAM" id="SSF48225">
    <property type="entry name" value="Seven-hairpin glycosidases"/>
    <property type="match status" value="1"/>
</dbReference>
<reference evidence="14 16" key="1">
    <citation type="journal article" date="2012" name="Nature">
        <title>Algal genomes reveal evolutionary mosaicism and the fate of nucleomorphs.</title>
        <authorList>
            <consortium name="DOE Joint Genome Institute"/>
            <person name="Curtis B.A."/>
            <person name="Tanifuji G."/>
            <person name="Burki F."/>
            <person name="Gruber A."/>
            <person name="Irimia M."/>
            <person name="Maruyama S."/>
            <person name="Arias M.C."/>
            <person name="Ball S.G."/>
            <person name="Gile G.H."/>
            <person name="Hirakawa Y."/>
            <person name="Hopkins J.F."/>
            <person name="Kuo A."/>
            <person name="Rensing S.A."/>
            <person name="Schmutz J."/>
            <person name="Symeonidi A."/>
            <person name="Elias M."/>
            <person name="Eveleigh R.J."/>
            <person name="Herman E.K."/>
            <person name="Klute M.J."/>
            <person name="Nakayama T."/>
            <person name="Obornik M."/>
            <person name="Reyes-Prieto A."/>
            <person name="Armbrust E.V."/>
            <person name="Aves S.J."/>
            <person name="Beiko R.G."/>
            <person name="Coutinho P."/>
            <person name="Dacks J.B."/>
            <person name="Durnford D.G."/>
            <person name="Fast N.M."/>
            <person name="Green B.R."/>
            <person name="Grisdale C.J."/>
            <person name="Hempel F."/>
            <person name="Henrissat B."/>
            <person name="Hoppner M.P."/>
            <person name="Ishida K."/>
            <person name="Kim E."/>
            <person name="Koreny L."/>
            <person name="Kroth P.G."/>
            <person name="Liu Y."/>
            <person name="Malik S.B."/>
            <person name="Maier U.G."/>
            <person name="McRose D."/>
            <person name="Mock T."/>
            <person name="Neilson J.A."/>
            <person name="Onodera N.T."/>
            <person name="Poole A.M."/>
            <person name="Pritham E.J."/>
            <person name="Richards T.A."/>
            <person name="Rocap G."/>
            <person name="Roy S.W."/>
            <person name="Sarai C."/>
            <person name="Schaack S."/>
            <person name="Shirato S."/>
            <person name="Slamovits C.H."/>
            <person name="Spencer D.F."/>
            <person name="Suzuki S."/>
            <person name="Worden A.Z."/>
            <person name="Zauner S."/>
            <person name="Barry K."/>
            <person name="Bell C."/>
            <person name="Bharti A.K."/>
            <person name="Crow J.A."/>
            <person name="Grimwood J."/>
            <person name="Kramer R."/>
            <person name="Lindquist E."/>
            <person name="Lucas S."/>
            <person name="Salamov A."/>
            <person name="McFadden G.I."/>
            <person name="Lane C.E."/>
            <person name="Keeling P.J."/>
            <person name="Gray M.W."/>
            <person name="Grigoriev I.V."/>
            <person name="Archibald J.M."/>
        </authorList>
    </citation>
    <scope>NUCLEOTIDE SEQUENCE</scope>
    <source>
        <strain evidence="14 16">CCMP2712</strain>
    </source>
</reference>
<dbReference type="InterPro" id="IPR012341">
    <property type="entry name" value="6hp_glycosidase-like_sf"/>
</dbReference>
<dbReference type="GO" id="GO:0005509">
    <property type="term" value="F:calcium ion binding"/>
    <property type="evidence" value="ECO:0007669"/>
    <property type="project" value="InterPro"/>
</dbReference>
<dbReference type="InterPro" id="IPR036026">
    <property type="entry name" value="Seven-hairpin_glycosidases"/>
</dbReference>
<dbReference type="PANTHER" id="PTHR11742:SF55">
    <property type="entry name" value="ENDOPLASMIC RETICULUM MANNOSYL-OLIGOSACCHARIDE 1,2-ALPHA-MANNOSIDASE"/>
    <property type="match status" value="1"/>
</dbReference>
<evidence type="ECO:0000256" key="4">
    <source>
        <dbReference type="ARBA" id="ARBA00022723"/>
    </source>
</evidence>
<evidence type="ECO:0000256" key="5">
    <source>
        <dbReference type="ARBA" id="ARBA00022801"/>
    </source>
</evidence>
<dbReference type="RefSeq" id="XP_005827979.1">
    <property type="nucleotide sequence ID" value="XM_005827922.1"/>
</dbReference>
<evidence type="ECO:0000256" key="3">
    <source>
        <dbReference type="ARBA" id="ARBA00007658"/>
    </source>
</evidence>
<dbReference type="PANTHER" id="PTHR11742">
    <property type="entry name" value="MANNOSYL-OLIGOSACCHARIDE ALPHA-1,2-MANNOSIDASE-RELATED"/>
    <property type="match status" value="1"/>
</dbReference>
<feature type="signal peptide" evidence="13">
    <location>
        <begin position="1"/>
        <end position="27"/>
    </location>
</feature>
<comment type="cofactor">
    <cofactor evidence="1 10">
        <name>Ca(2+)</name>
        <dbReference type="ChEBI" id="CHEBI:29108"/>
    </cofactor>
</comment>
<dbReference type="HOGENOM" id="CLU_003818_3_1_1"/>
<name>L1IYM0_GUITC</name>
<dbReference type="OMA" id="PESFGWD"/>
<comment type="catalytic activity">
    <reaction evidence="8">
        <text>N(4)-(alpha-D-Man-(1-&gt;2)-alpha-D-Man-(1-&gt;2)-alpha-D-Man-(1-&gt;3)-[alpha-D-Man-(1-&gt;3)-[alpha-D-Man-(1-&gt;2)-alpha-D-Man-(1-&gt;6)]-alpha-D-Man-(1-&gt;6)]-beta-D-Man-(1-&gt;4)-beta-D-GlcNAc-(1-&gt;4)-beta-D-GlcNAc)-L-asparaginyl-[protein] (N-glucan mannose isomer 8A1,2,3B1,3) + 3 H2O = N(4)-(alpha-D-Man-(1-&gt;3)-[alpha-D-Man-(1-&gt;3)-[alpha-D-Man-(1-&gt;6)]-alpha-D-Man-(1-&gt;6)]-beta-D-Man-(1-&gt;4)-beta-D-GlcNAc-(1-&gt;4)-beta-D-GlcNAc)-L-asparaginyl-[protein] (N-glucan mannose isomer 5A1,2) + 3 beta-D-mannose</text>
        <dbReference type="Rhea" id="RHEA:56028"/>
        <dbReference type="Rhea" id="RHEA-COMP:14358"/>
        <dbReference type="Rhea" id="RHEA-COMP:14367"/>
        <dbReference type="ChEBI" id="CHEBI:15377"/>
        <dbReference type="ChEBI" id="CHEBI:28563"/>
        <dbReference type="ChEBI" id="CHEBI:59087"/>
        <dbReference type="ChEBI" id="CHEBI:60628"/>
        <dbReference type="EC" id="3.2.1.113"/>
    </reaction>
</comment>
<evidence type="ECO:0000256" key="7">
    <source>
        <dbReference type="ARBA" id="ARBA00023157"/>
    </source>
</evidence>
<keyword evidence="12" id="KW-0326">Glycosidase</keyword>
<feature type="disulfide bond" evidence="11">
    <location>
        <begin position="366"/>
        <end position="397"/>
    </location>
</feature>
<reference evidence="15" key="3">
    <citation type="submission" date="2016-03" db="UniProtKB">
        <authorList>
            <consortium name="EnsemblProtists"/>
        </authorList>
    </citation>
    <scope>IDENTIFICATION</scope>
</reference>
<evidence type="ECO:0000256" key="6">
    <source>
        <dbReference type="ARBA" id="ARBA00022837"/>
    </source>
</evidence>
<evidence type="ECO:0000256" key="9">
    <source>
        <dbReference type="ARBA" id="ARBA00048605"/>
    </source>
</evidence>
<comment type="pathway">
    <text evidence="2">Protein modification; protein glycosylation.</text>
</comment>
<proteinExistence type="inferred from homology"/>
<organism evidence="14">
    <name type="scientific">Guillardia theta (strain CCMP2712)</name>
    <name type="common">Cryptophyte</name>
    <dbReference type="NCBI Taxonomy" id="905079"/>
    <lineage>
        <taxon>Eukaryota</taxon>
        <taxon>Cryptophyceae</taxon>
        <taxon>Pyrenomonadales</taxon>
        <taxon>Geminigeraceae</taxon>
        <taxon>Guillardia</taxon>
    </lineage>
</organism>
<dbReference type="Proteomes" id="UP000011087">
    <property type="component" value="Unassembled WGS sequence"/>
</dbReference>
<gene>
    <name evidence="14" type="ORF">GUITHDRAFT_75084</name>
</gene>
<reference evidence="16" key="2">
    <citation type="submission" date="2012-11" db="EMBL/GenBank/DDBJ databases">
        <authorList>
            <person name="Kuo A."/>
            <person name="Curtis B.A."/>
            <person name="Tanifuji G."/>
            <person name="Burki F."/>
            <person name="Gruber A."/>
            <person name="Irimia M."/>
            <person name="Maruyama S."/>
            <person name="Arias M.C."/>
            <person name="Ball S.G."/>
            <person name="Gile G.H."/>
            <person name="Hirakawa Y."/>
            <person name="Hopkins J.F."/>
            <person name="Rensing S.A."/>
            <person name="Schmutz J."/>
            <person name="Symeonidi A."/>
            <person name="Elias M."/>
            <person name="Eveleigh R.J."/>
            <person name="Herman E.K."/>
            <person name="Klute M.J."/>
            <person name="Nakayama T."/>
            <person name="Obornik M."/>
            <person name="Reyes-Prieto A."/>
            <person name="Armbrust E.V."/>
            <person name="Aves S.J."/>
            <person name="Beiko R.G."/>
            <person name="Coutinho P."/>
            <person name="Dacks J.B."/>
            <person name="Durnford D.G."/>
            <person name="Fast N.M."/>
            <person name="Green B.R."/>
            <person name="Grisdale C."/>
            <person name="Hempe F."/>
            <person name="Henrissat B."/>
            <person name="Hoppner M.P."/>
            <person name="Ishida K.-I."/>
            <person name="Kim E."/>
            <person name="Koreny L."/>
            <person name="Kroth P.G."/>
            <person name="Liu Y."/>
            <person name="Malik S.-B."/>
            <person name="Maier U.G."/>
            <person name="McRose D."/>
            <person name="Mock T."/>
            <person name="Neilson J.A."/>
            <person name="Onodera N.T."/>
            <person name="Poole A.M."/>
            <person name="Pritham E.J."/>
            <person name="Richards T.A."/>
            <person name="Rocap G."/>
            <person name="Roy S.W."/>
            <person name="Sarai C."/>
            <person name="Schaack S."/>
            <person name="Shirato S."/>
            <person name="Slamovits C.H."/>
            <person name="Spencer D.F."/>
            <person name="Suzuki S."/>
            <person name="Worden A.Z."/>
            <person name="Zauner S."/>
            <person name="Barry K."/>
            <person name="Bell C."/>
            <person name="Bharti A.K."/>
            <person name="Crow J.A."/>
            <person name="Grimwood J."/>
            <person name="Kramer R."/>
            <person name="Lindquist E."/>
            <person name="Lucas S."/>
            <person name="Salamov A."/>
            <person name="McFadden G.I."/>
            <person name="Lane C.E."/>
            <person name="Keeling P.J."/>
            <person name="Gray M.W."/>
            <person name="Grigoriev I.V."/>
            <person name="Archibald J.M."/>
        </authorList>
    </citation>
    <scope>NUCLEOTIDE SEQUENCE</scope>
    <source>
        <strain evidence="16">CCMP2712</strain>
    </source>
</reference>
<keyword evidence="5 12" id="KW-0378">Hydrolase</keyword>
<dbReference type="eggNOG" id="KOG2204">
    <property type="taxonomic scope" value="Eukaryota"/>
</dbReference>
<dbReference type="GO" id="GO:0004571">
    <property type="term" value="F:mannosyl-oligosaccharide 1,2-alpha-mannosidase activity"/>
    <property type="evidence" value="ECO:0007669"/>
    <property type="project" value="UniProtKB-EC"/>
</dbReference>
<dbReference type="GO" id="GO:0005975">
    <property type="term" value="P:carbohydrate metabolic process"/>
    <property type="evidence" value="ECO:0007669"/>
    <property type="project" value="InterPro"/>
</dbReference>
<evidence type="ECO:0000256" key="1">
    <source>
        <dbReference type="ARBA" id="ARBA00001913"/>
    </source>
</evidence>
<dbReference type="PRINTS" id="PR00747">
    <property type="entry name" value="GLYHDRLASE47"/>
</dbReference>
<dbReference type="EMBL" id="JH993027">
    <property type="protein sequence ID" value="EKX40999.1"/>
    <property type="molecule type" value="Genomic_DNA"/>
</dbReference>
<dbReference type="Gene3D" id="1.50.10.10">
    <property type="match status" value="1"/>
</dbReference>
<keyword evidence="7 11" id="KW-1015">Disulfide bond</keyword>
<keyword evidence="13" id="KW-0732">Signal</keyword>
<evidence type="ECO:0000256" key="11">
    <source>
        <dbReference type="PIRSR" id="PIRSR601382-3"/>
    </source>
</evidence>
<dbReference type="GeneID" id="17297591"/>
<sequence length="600" mass="68137">MAWRYGSKRTERLLLLLLLLLLSLTRCSPHLPDAPSLPPPLPPQRSLALPAPLTLTLASRRAQVREAIRHAWSGYMKYGRLGDDLKPVSRGVDNWMNARLTLFDSLDTLYLSGCQDLFHEAAQQVLAGGVPGDAIFPSKVFEYHIRIVGGLLSVHSLTGDARFLDLASRAADNVLEAMQNPSGLPYMHFRFVDRKRRPVTWLVSRTMDFIRASYDSAIWRNSLVGIGSMGPELRYLTRETGARRYEEAADRVLAEIHAAWKKLGGRNSSKPLPLWWDTPPRLSRSYRPLFNQLEGSEATLGSGGDSFFEYLLKEQLLQSSSRSQLVDMYEWLTSRLLDGHANQLIRRVHGVDFLVNRRCDYEHLTCFVPGMLALGASQLKGNRSSQLSLARRLMESCIYLYQASPTGLAPDTGSVCGDQFTANSPEYLLRPETVESLFILFRVTKDGRYREIAWEIFRSIEKYCKVESGGYSGLVNVNDVNGSKNDNMPSYFIAETLKYLYLIFDDAAVSLDDFVFTTEAHPLARYNRCDRQGVSRYHSECVSSSIDLFLLSPENLMLLLLLLTCLHRCRCVSLAWLKRALVQRIRSFLKRRRLGRHHMV</sequence>
<keyword evidence="6 10" id="KW-0106">Calcium</keyword>
<dbReference type="STRING" id="905079.L1IYM0"/>
<keyword evidence="4 10" id="KW-0479">Metal-binding</keyword>
<dbReference type="EnsemblProtists" id="EKX40999">
    <property type="protein sequence ID" value="EKX40999"/>
    <property type="gene ID" value="GUITHDRAFT_75084"/>
</dbReference>
<evidence type="ECO:0000313" key="16">
    <source>
        <dbReference type="Proteomes" id="UP000011087"/>
    </source>
</evidence>
<dbReference type="PaxDb" id="55529-EKX40999"/>
<comment type="catalytic activity">
    <reaction evidence="9">
        <text>N(4)-(alpha-D-Man-(1-&gt;2)-alpha-D-Man-(1-&gt;2)-alpha-D-Man-(1-&gt;3)-[alpha-D-Man-(1-&gt;2)-alpha-D-Man-(1-&gt;3)-[alpha-D-Man-(1-&gt;2)-alpha-D-Man-(1-&gt;6)]-alpha-D-Man-(1-&gt;6)]-beta-D-Man-(1-&gt;4)-beta-D-GlcNAc-(1-&gt;4)-beta-D-GlcNAc)-L-asparaginyl-[protein] (N-glucan mannose isomer 9A1,2,3B1,2,3) + 4 H2O = N(4)-(alpha-D-Man-(1-&gt;3)-[alpha-D-Man-(1-&gt;3)-[alpha-D-Man-(1-&gt;6)]-alpha-D-Man-(1-&gt;6)]-beta-D-Man-(1-&gt;4)-beta-D-GlcNAc-(1-&gt;4)-beta-D-GlcNAc)-L-asparaginyl-[protein] (N-glucan mannose isomer 5A1,2) + 4 beta-D-mannose</text>
        <dbReference type="Rhea" id="RHEA:56008"/>
        <dbReference type="Rhea" id="RHEA-COMP:14356"/>
        <dbReference type="Rhea" id="RHEA-COMP:14367"/>
        <dbReference type="ChEBI" id="CHEBI:15377"/>
        <dbReference type="ChEBI" id="CHEBI:28563"/>
        <dbReference type="ChEBI" id="CHEBI:59087"/>
        <dbReference type="ChEBI" id="CHEBI:139493"/>
        <dbReference type="EC" id="3.2.1.113"/>
    </reaction>
</comment>
<dbReference type="InterPro" id="IPR050749">
    <property type="entry name" value="Glycosyl_Hydrolase_47"/>
</dbReference>
<dbReference type="GO" id="GO:0016020">
    <property type="term" value="C:membrane"/>
    <property type="evidence" value="ECO:0007669"/>
    <property type="project" value="InterPro"/>
</dbReference>
<evidence type="ECO:0000256" key="13">
    <source>
        <dbReference type="SAM" id="SignalP"/>
    </source>
</evidence>
<dbReference type="AlphaFoldDB" id="L1IYM0"/>
<evidence type="ECO:0000256" key="10">
    <source>
        <dbReference type="PIRSR" id="PIRSR601382-2"/>
    </source>
</evidence>
<dbReference type="InterPro" id="IPR001382">
    <property type="entry name" value="Glyco_hydro_47"/>
</dbReference>
<keyword evidence="16" id="KW-1185">Reference proteome</keyword>
<evidence type="ECO:0000256" key="8">
    <source>
        <dbReference type="ARBA" id="ARBA00047669"/>
    </source>
</evidence>
<evidence type="ECO:0000256" key="2">
    <source>
        <dbReference type="ARBA" id="ARBA00004922"/>
    </source>
</evidence>
<accession>L1IYM0</accession>
<feature type="chain" id="PRO_5008770643" description="alpha-1,2-Mannosidase" evidence="13">
    <location>
        <begin position="28"/>
        <end position="600"/>
    </location>
</feature>
<dbReference type="KEGG" id="gtt:GUITHDRAFT_75084"/>
<feature type="binding site" evidence="10">
    <location>
        <position position="518"/>
    </location>
    <ligand>
        <name>Ca(2+)</name>
        <dbReference type="ChEBI" id="CHEBI:29108"/>
    </ligand>
</feature>